<evidence type="ECO:0000313" key="1">
    <source>
        <dbReference type="EMBL" id="KNH01890.1"/>
    </source>
</evidence>
<gene>
    <name evidence="1" type="ORF">J121_89</name>
</gene>
<accession>A0A0L1KCX3</accession>
<proteinExistence type="predicted"/>
<sequence length="327" mass="37763">MTADDPISAPGAFTRSTIYDMPRDATFEQVRATIPDGGRRRLLSWGMDFDMRAMTLGMKIEEHWEPQVKDMWGANQESVRQSLIAQFGEQNIDQKAENFLAIGAKPMSVLAYHNRFFEQVRRSFVMMDYYPALVGACALGERILNHLILDMRDFFKSTPEYKQVYRKDSFDKWEVPIDTLEAWGILLPEAAVEFRALKALRHRSIHFNVGTYSTLREDALAAVVHMRTIIEQQFGSFAVRPWFISGTKGHVFIKKEWETHPFILTYFVPSCPFVGPLFGMAPEQNGAWNIFDKADYGDGDWTDEEFTREYNERDPEQVFTGPVQEPE</sequence>
<dbReference type="EMBL" id="JYNE01000025">
    <property type="protein sequence ID" value="KNH01890.1"/>
    <property type="molecule type" value="Genomic_DNA"/>
</dbReference>
<comment type="caution">
    <text evidence="1">The sequence shown here is derived from an EMBL/GenBank/DDBJ whole genome shotgun (WGS) entry which is preliminary data.</text>
</comment>
<dbReference type="PATRIC" id="fig|1306953.7.peg.91"/>
<evidence type="ECO:0000313" key="2">
    <source>
        <dbReference type="Proteomes" id="UP000037446"/>
    </source>
</evidence>
<dbReference type="RefSeq" id="WP_050600589.1">
    <property type="nucleotide sequence ID" value="NZ_JYNE01000025.1"/>
</dbReference>
<dbReference type="STRING" id="1306953.J121_89"/>
<dbReference type="AlphaFoldDB" id="A0A0L1KCX3"/>
<protein>
    <submittedName>
        <fullName evidence="1">Uncharacterized protein</fullName>
    </submittedName>
</protein>
<organism evidence="1 2">
    <name type="scientific">Qipengyuania citrea LAMA 915</name>
    <dbReference type="NCBI Taxonomy" id="1306953"/>
    <lineage>
        <taxon>Bacteria</taxon>
        <taxon>Pseudomonadati</taxon>
        <taxon>Pseudomonadota</taxon>
        <taxon>Alphaproteobacteria</taxon>
        <taxon>Sphingomonadales</taxon>
        <taxon>Erythrobacteraceae</taxon>
        <taxon>Qipengyuania</taxon>
    </lineage>
</organism>
<reference evidence="2" key="1">
    <citation type="submission" date="2015-02" db="EMBL/GenBank/DDBJ databases">
        <authorList>
            <person name="Lima A.O."/>
            <person name="Cabral A."/>
            <person name="Porto L.M."/>
            <person name="Silva M.A."/>
        </authorList>
    </citation>
    <scope>NUCLEOTIDE SEQUENCE [LARGE SCALE GENOMIC DNA]</scope>
    <source>
        <strain evidence="2">LAMA 915</strain>
    </source>
</reference>
<dbReference type="Proteomes" id="UP000037446">
    <property type="component" value="Unassembled WGS sequence"/>
</dbReference>
<name>A0A0L1KCX3_9SPHN</name>